<comment type="caution">
    <text evidence="6">The sequence shown here is derived from an EMBL/GenBank/DDBJ whole genome shotgun (WGS) entry which is preliminary data.</text>
</comment>
<proteinExistence type="predicted"/>
<dbReference type="SMART" id="SM00038">
    <property type="entry name" value="COLFI"/>
    <property type="match status" value="1"/>
</dbReference>
<dbReference type="FunFam" id="2.60.120.1000:FF:000007">
    <property type="entry name" value="Collagen type V alpha 3 chain"/>
    <property type="match status" value="1"/>
</dbReference>
<gene>
    <name evidence="6" type="ORF">pipiens_016586</name>
</gene>
<feature type="region of interest" description="Disordered" evidence="4">
    <location>
        <begin position="335"/>
        <end position="375"/>
    </location>
</feature>
<keyword evidence="2" id="KW-0964">Secreted</keyword>
<dbReference type="PANTHER" id="PTHR24023:SF1082">
    <property type="entry name" value="COLLAGEN TRIPLE HELIX REPEAT"/>
    <property type="match status" value="1"/>
</dbReference>
<feature type="region of interest" description="Disordered" evidence="4">
    <location>
        <begin position="1"/>
        <end position="161"/>
    </location>
</feature>
<dbReference type="PROSITE" id="PS51461">
    <property type="entry name" value="NC1_FIB"/>
    <property type="match status" value="1"/>
</dbReference>
<evidence type="ECO:0000256" key="1">
    <source>
        <dbReference type="ARBA" id="ARBA00004613"/>
    </source>
</evidence>
<dbReference type="InterPro" id="IPR008160">
    <property type="entry name" value="Collagen"/>
</dbReference>
<feature type="compositionally biased region" description="Low complexity" evidence="4">
    <location>
        <begin position="76"/>
        <end position="86"/>
    </location>
</feature>
<evidence type="ECO:0000256" key="4">
    <source>
        <dbReference type="SAM" id="MobiDB-lite"/>
    </source>
</evidence>
<evidence type="ECO:0000313" key="7">
    <source>
        <dbReference type="Proteomes" id="UP001562425"/>
    </source>
</evidence>
<name>A0ABD1CKM8_CULPP</name>
<keyword evidence="3" id="KW-0176">Collagen</keyword>
<comment type="subcellular location">
    <subcellularLocation>
        <location evidence="1">Secreted</location>
    </subcellularLocation>
</comment>
<dbReference type="Pfam" id="PF01391">
    <property type="entry name" value="Collagen"/>
    <property type="match status" value="2"/>
</dbReference>
<dbReference type="InterPro" id="IPR050149">
    <property type="entry name" value="Collagen_superfamily"/>
</dbReference>
<evidence type="ECO:0000259" key="5">
    <source>
        <dbReference type="PROSITE" id="PS51461"/>
    </source>
</evidence>
<dbReference type="InterPro" id="IPR000885">
    <property type="entry name" value="Fib_collagen_C"/>
</dbReference>
<protein>
    <recommendedName>
        <fullName evidence="5">Fibrillar collagen NC1 domain-containing protein</fullName>
    </recommendedName>
</protein>
<evidence type="ECO:0000256" key="3">
    <source>
        <dbReference type="ARBA" id="ARBA00023119"/>
    </source>
</evidence>
<dbReference type="EMBL" id="JBEHCU010011283">
    <property type="protein sequence ID" value="KAL1376943.1"/>
    <property type="molecule type" value="Genomic_DNA"/>
</dbReference>
<dbReference type="Gene3D" id="2.60.120.1000">
    <property type="match status" value="1"/>
</dbReference>
<accession>A0ABD1CKM8</accession>
<organism evidence="6 7">
    <name type="scientific">Culex pipiens pipiens</name>
    <name type="common">Northern house mosquito</name>
    <dbReference type="NCBI Taxonomy" id="38569"/>
    <lineage>
        <taxon>Eukaryota</taxon>
        <taxon>Metazoa</taxon>
        <taxon>Ecdysozoa</taxon>
        <taxon>Arthropoda</taxon>
        <taxon>Hexapoda</taxon>
        <taxon>Insecta</taxon>
        <taxon>Pterygota</taxon>
        <taxon>Neoptera</taxon>
        <taxon>Endopterygota</taxon>
        <taxon>Diptera</taxon>
        <taxon>Nematocera</taxon>
        <taxon>Culicoidea</taxon>
        <taxon>Culicidae</taxon>
        <taxon>Culicinae</taxon>
        <taxon>Culicini</taxon>
        <taxon>Culex</taxon>
        <taxon>Culex</taxon>
    </lineage>
</organism>
<dbReference type="Pfam" id="PF01410">
    <property type="entry name" value="COLFI"/>
    <property type="match status" value="1"/>
</dbReference>
<sequence length="641" mass="69028">MPGLRGLPGPAGEKGERGSLGPIGPEGPAGRTGERGPQGPVGPTGPPGEPAEKGEPGTPGISGEPGTPGSVGERGPVGPQGLQGFPGPQGPVGASGPKGDRGQMGLKGEQGNSGNPGTPGEPGPQGLIGLTGSKGARGEAGLRGETGSMGAPGRPGDPGAALEILDPRAPQVIVECRVFRDQVDNRVHVDFEVPLGNQVNRENQVTMDPRVYRECPDLRDLQGRLVIKVLRDRLVNLVHRALLDVLVTRARLGLLVRRVYRVLPDFLVLQGHKVKSVRLVKGDCAVKQDHRVLMDHLVHEENPDRLVWMVPKVTQGYRDLREILAIRVIDGSPGPQGMLGMAGPRGPPGNDGKHGQSGQPGPPGPPGPPGDGVGYDAAALAALLGHGQVSNMKGPDPNLGDEPMKFSKVFDLTEEERRQLVETAYERLKTAFGTFKKPDGKQASPAKTCRDLFAAYPEYTSGHYWIDPNEGDVRDAILVYCDAQQKSSCVLPQPLRTKELHHVGDETEVWLGEMEAGMKITYKADSNQIGFLQLLSASASQNVTYHCKNSVAFYNKEKNSYRQSLKLLAWNDAELTARGPQRLRYEATVDECQYRAPTYAQSILTYRTEKPTRLPIIDIAVRDVGELNQQFWIEIGAVCFY</sequence>
<evidence type="ECO:0000256" key="2">
    <source>
        <dbReference type="ARBA" id="ARBA00022525"/>
    </source>
</evidence>
<dbReference type="GO" id="GO:0005581">
    <property type="term" value="C:collagen trimer"/>
    <property type="evidence" value="ECO:0007669"/>
    <property type="project" value="UniProtKB-KW"/>
</dbReference>
<dbReference type="AlphaFoldDB" id="A0ABD1CKM8"/>
<feature type="compositionally biased region" description="Low complexity" evidence="4">
    <location>
        <begin position="151"/>
        <end position="161"/>
    </location>
</feature>
<feature type="compositionally biased region" description="Pro residues" evidence="4">
    <location>
        <begin position="360"/>
        <end position="369"/>
    </location>
</feature>
<keyword evidence="7" id="KW-1185">Reference proteome</keyword>
<dbReference type="GO" id="GO:0005576">
    <property type="term" value="C:extracellular region"/>
    <property type="evidence" value="ECO:0007669"/>
    <property type="project" value="UniProtKB-SubCell"/>
</dbReference>
<dbReference type="Proteomes" id="UP001562425">
    <property type="component" value="Unassembled WGS sequence"/>
</dbReference>
<dbReference type="PANTHER" id="PTHR24023">
    <property type="entry name" value="COLLAGEN ALPHA"/>
    <property type="match status" value="1"/>
</dbReference>
<reference evidence="6 7" key="1">
    <citation type="submission" date="2024-05" db="EMBL/GenBank/DDBJ databases">
        <title>Culex pipiens pipiens assembly and annotation.</title>
        <authorList>
            <person name="Alout H."/>
            <person name="Durand T."/>
        </authorList>
    </citation>
    <scope>NUCLEOTIDE SEQUENCE [LARGE SCALE GENOMIC DNA]</scope>
    <source>
        <strain evidence="6">HA-2024</strain>
        <tissue evidence="6">Whole body</tissue>
    </source>
</reference>
<feature type="domain" description="Fibrillar collagen NC1" evidence="5">
    <location>
        <begin position="419"/>
        <end position="641"/>
    </location>
</feature>
<evidence type="ECO:0000313" key="6">
    <source>
        <dbReference type="EMBL" id="KAL1376943.1"/>
    </source>
</evidence>